<keyword evidence="3" id="KW-0411">Iron-sulfur</keyword>
<dbReference type="PANTHER" id="PTHR43122">
    <property type="entry name" value="FERREDOXIN SUBUNIT OF PYRUVATE:FLAVODOXIN OXIDOREDUCTASE-RELATED"/>
    <property type="match status" value="1"/>
</dbReference>
<dbReference type="Proteomes" id="UP000595917">
    <property type="component" value="Chromosome"/>
</dbReference>
<name>A0A7T8BB54_9SPIR</name>
<dbReference type="Gene3D" id="3.30.70.20">
    <property type="match status" value="1"/>
</dbReference>
<dbReference type="SUPFAM" id="SSF54862">
    <property type="entry name" value="4Fe-4S ferredoxins"/>
    <property type="match status" value="1"/>
</dbReference>
<evidence type="ECO:0000313" key="5">
    <source>
        <dbReference type="EMBL" id="QQO11449.1"/>
    </source>
</evidence>
<protein>
    <submittedName>
        <fullName evidence="5">4Fe-4S binding protein</fullName>
    </submittedName>
</protein>
<evidence type="ECO:0000256" key="3">
    <source>
        <dbReference type="ARBA" id="ARBA00023014"/>
    </source>
</evidence>
<proteinExistence type="predicted"/>
<dbReference type="PANTHER" id="PTHR43122:SF1">
    <property type="entry name" value="IRON-SULFUR-BINDING PROTEIN"/>
    <property type="match status" value="1"/>
</dbReference>
<keyword evidence="1" id="KW-0479">Metal-binding</keyword>
<dbReference type="EMBL" id="CP067089">
    <property type="protein sequence ID" value="QQO11449.1"/>
    <property type="molecule type" value="Genomic_DNA"/>
</dbReference>
<dbReference type="AlphaFoldDB" id="A0A7T8BB54"/>
<evidence type="ECO:0000259" key="4">
    <source>
        <dbReference type="PROSITE" id="PS51379"/>
    </source>
</evidence>
<dbReference type="InterPro" id="IPR017896">
    <property type="entry name" value="4Fe4S_Fe-S-bd"/>
</dbReference>
<dbReference type="KEGG" id="bhc:JFL75_19995"/>
<evidence type="ECO:0000313" key="6">
    <source>
        <dbReference type="Proteomes" id="UP000595917"/>
    </source>
</evidence>
<dbReference type="Pfam" id="PF12838">
    <property type="entry name" value="Fer4_7"/>
    <property type="match status" value="1"/>
</dbReference>
<accession>A0A7T8BB54</accession>
<keyword evidence="6" id="KW-1185">Reference proteome</keyword>
<dbReference type="InterPro" id="IPR017900">
    <property type="entry name" value="4Fe4S_Fe_S_CS"/>
</dbReference>
<gene>
    <name evidence="5" type="ORF">JFL75_19995</name>
</gene>
<dbReference type="PROSITE" id="PS51379">
    <property type="entry name" value="4FE4S_FER_2"/>
    <property type="match status" value="2"/>
</dbReference>
<reference evidence="5" key="1">
    <citation type="submission" date="2021-01" db="EMBL/GenBank/DDBJ databases">
        <title>Description of Breznakiella homolactica.</title>
        <authorList>
            <person name="Song Y."/>
            <person name="Brune A."/>
        </authorList>
    </citation>
    <scope>NUCLEOTIDE SEQUENCE</scope>
    <source>
        <strain evidence="5">RmG30</strain>
    </source>
</reference>
<dbReference type="GO" id="GO:0046872">
    <property type="term" value="F:metal ion binding"/>
    <property type="evidence" value="ECO:0007669"/>
    <property type="project" value="UniProtKB-KW"/>
</dbReference>
<feature type="domain" description="4Fe-4S ferredoxin-type" evidence="4">
    <location>
        <begin position="134"/>
        <end position="158"/>
    </location>
</feature>
<evidence type="ECO:0000256" key="1">
    <source>
        <dbReference type="ARBA" id="ARBA00022723"/>
    </source>
</evidence>
<evidence type="ECO:0000256" key="2">
    <source>
        <dbReference type="ARBA" id="ARBA00023004"/>
    </source>
</evidence>
<dbReference type="PROSITE" id="PS00198">
    <property type="entry name" value="4FE4S_FER_1"/>
    <property type="match status" value="2"/>
</dbReference>
<sequence>MKGKNTPAIAAVVYGNRAYDDALLELTDILTDNGFVVIGAAAFVARHSIFPEVARGRPDTADKEILRNFARQCGNRLETIASQGHITVKGSRPYREAPPLPLKPSGNSRCNSCGACVKICPVGAITAEEPRKTDKAACITCTACIYVCPQKARSFRGLTYKLAGGAFRKKCSSRKEPELFA</sequence>
<feature type="domain" description="4Fe-4S ferredoxin-type" evidence="4">
    <location>
        <begin position="102"/>
        <end position="130"/>
    </location>
</feature>
<organism evidence="5 6">
    <name type="scientific">Breznakiella homolactica</name>
    <dbReference type="NCBI Taxonomy" id="2798577"/>
    <lineage>
        <taxon>Bacteria</taxon>
        <taxon>Pseudomonadati</taxon>
        <taxon>Spirochaetota</taxon>
        <taxon>Spirochaetia</taxon>
        <taxon>Spirochaetales</taxon>
        <taxon>Breznakiellaceae</taxon>
        <taxon>Breznakiella</taxon>
    </lineage>
</organism>
<keyword evidence="2" id="KW-0408">Iron</keyword>
<dbReference type="GO" id="GO:0051536">
    <property type="term" value="F:iron-sulfur cluster binding"/>
    <property type="evidence" value="ECO:0007669"/>
    <property type="project" value="UniProtKB-KW"/>
</dbReference>